<dbReference type="Gene3D" id="1.10.730.10">
    <property type="entry name" value="Isoleucyl-tRNA Synthetase, Domain 1"/>
    <property type="match status" value="2"/>
</dbReference>
<keyword evidence="7 11" id="KW-0030">Aminoacyl-tRNA synthetase</keyword>
<evidence type="ECO:0000256" key="10">
    <source>
        <dbReference type="ARBA" id="ARBA00047552"/>
    </source>
</evidence>
<dbReference type="SUPFAM" id="SSF47616">
    <property type="entry name" value="GST C-terminal domain-like"/>
    <property type="match status" value="1"/>
</dbReference>
<dbReference type="InterPro" id="IPR014729">
    <property type="entry name" value="Rossmann-like_a/b/a_fold"/>
</dbReference>
<dbReference type="SUPFAM" id="SSF50677">
    <property type="entry name" value="ValRS/IleRS/LeuRS editing domain"/>
    <property type="match status" value="1"/>
</dbReference>
<comment type="similarity">
    <text evidence="1 11">Belongs to the class-I aminoacyl-tRNA synthetase family.</text>
</comment>
<keyword evidence="4 11" id="KW-0547">Nucleotide-binding</keyword>
<feature type="domain" description="Aminoacyl-tRNA synthetase class Ia" evidence="13">
    <location>
        <begin position="97"/>
        <end position="724"/>
    </location>
</feature>
<dbReference type="InterPro" id="IPR033705">
    <property type="entry name" value="Anticodon_Ia_Val"/>
</dbReference>
<dbReference type="NCBIfam" id="NF004349">
    <property type="entry name" value="PRK05729.1"/>
    <property type="match status" value="1"/>
</dbReference>
<dbReference type="InterPro" id="IPR002303">
    <property type="entry name" value="Valyl-tRNA_ligase"/>
</dbReference>
<evidence type="ECO:0000256" key="11">
    <source>
        <dbReference type="RuleBase" id="RU363035"/>
    </source>
</evidence>
<dbReference type="InterPro" id="IPR001412">
    <property type="entry name" value="aa-tRNA-synth_I_CS"/>
</dbReference>
<dbReference type="PROSITE" id="PS00178">
    <property type="entry name" value="AA_TRNA_LIGASE_I"/>
    <property type="match status" value="1"/>
</dbReference>
<comment type="catalytic activity">
    <reaction evidence="10">
        <text>tRNA(Val) + L-valine + ATP = L-valyl-tRNA(Val) + AMP + diphosphate</text>
        <dbReference type="Rhea" id="RHEA:10704"/>
        <dbReference type="Rhea" id="RHEA-COMP:9672"/>
        <dbReference type="Rhea" id="RHEA-COMP:9708"/>
        <dbReference type="ChEBI" id="CHEBI:30616"/>
        <dbReference type="ChEBI" id="CHEBI:33019"/>
        <dbReference type="ChEBI" id="CHEBI:57762"/>
        <dbReference type="ChEBI" id="CHEBI:78442"/>
        <dbReference type="ChEBI" id="CHEBI:78537"/>
        <dbReference type="ChEBI" id="CHEBI:456215"/>
        <dbReference type="EC" id="6.1.1.9"/>
    </reaction>
</comment>
<accession>A0A8J2WCQ5</accession>
<dbReference type="GO" id="GO:0002161">
    <property type="term" value="F:aminoacyl-tRNA deacylase activity"/>
    <property type="evidence" value="ECO:0007669"/>
    <property type="project" value="InterPro"/>
</dbReference>
<dbReference type="GO" id="GO:0004832">
    <property type="term" value="F:valine-tRNA ligase activity"/>
    <property type="evidence" value="ECO:0007669"/>
    <property type="project" value="UniProtKB-EC"/>
</dbReference>
<dbReference type="Proteomes" id="UP000789390">
    <property type="component" value="Unassembled WGS sequence"/>
</dbReference>
<reference evidence="15" key="1">
    <citation type="submission" date="2021-11" db="EMBL/GenBank/DDBJ databases">
        <authorList>
            <person name="Schell T."/>
        </authorList>
    </citation>
    <scope>NUCLEOTIDE SEQUENCE</scope>
    <source>
        <strain evidence="15">M5</strain>
    </source>
</reference>
<gene>
    <name evidence="15" type="ORF">DGAL_LOCUS17198</name>
</gene>
<keyword evidence="16" id="KW-1185">Reference proteome</keyword>
<feature type="region of interest" description="Disordered" evidence="12">
    <location>
        <begin position="1"/>
        <end position="28"/>
    </location>
</feature>
<evidence type="ECO:0000256" key="9">
    <source>
        <dbReference type="ARBA" id="ARBA00029936"/>
    </source>
</evidence>
<dbReference type="Gene3D" id="3.90.740.10">
    <property type="entry name" value="Valyl/Leucyl/Isoleucyl-tRNA synthetase, editing domain"/>
    <property type="match status" value="1"/>
</dbReference>
<evidence type="ECO:0000256" key="7">
    <source>
        <dbReference type="ARBA" id="ARBA00023146"/>
    </source>
</evidence>
<proteinExistence type="inferred from homology"/>
<keyword evidence="3 11" id="KW-0436">Ligase</keyword>
<evidence type="ECO:0000256" key="5">
    <source>
        <dbReference type="ARBA" id="ARBA00022840"/>
    </source>
</evidence>
<sequence>MEEVQVAASNESGAEALPAKTPKQLKKEAEKAAKLEKFLAKKEKLTETKTSEKPKKEVPIKPKAAEIEIPQLPPGQKKDTTCPMPESYNPRYVEACWYSWWEKEGYFSPEYKRDIKAPNPNGQFVMVIPPPNVTGSLHLGHALTNSVEDTITRYHRMTGKTTLWVPGCDHAGIATQVVVEKKLWREEKINRHDLGREKFIEKVWEWKNEKGHRIYEQLKKMGSSLDWNRASFTMDPKLCKAVLEAFVTMHQDGTIYRSTRLVNWSCTLKSAISDIEVDKVELPGRTQLSVPGYKEKIEFGVIVSFAYKIEDSDEEIVVATTRVETMLGDTGIAVHPQDPRYTHMVGKYALHPYCQRKLLIVADDYVDKDFGTGAVKITPAHDPNDYDLGKRHNLAMLTIFSDDGQIIGDCGQFTGMKRFEARKAVLEALEQAGLYRGTADNPMVVPVCSRSKDIVEPMIKPQWYVKCDQMAADAAEAVRSGKLKVVPEMHQKTWFSWMDNIRDWCISRQLWWGHRIPAYFVTIDEPSAKVGDEADNEFWVSGRTEAEARTNAAKRFNVPEDKIILKQDQDVLDTWFSSALFPFSVFGWPDKTDELDVFFPTTLLETGHDILFFWVARMVFFGQKLMGKLPFTEVYLHAMVRDAHGRKMSKSLGNVIDPLDVIYGISLEGLMAQLDGSNLDPAEVGRAKEGQKQDYPQGIPECGTDALRFALCQYTAQGRDINLDVKRVQGYRFFCNKLWNATRFALTYLQGSIIQTLNEASNRQMVTRPSITPAFLAGLNARLEHISYFSGCQYSIEDDLVWRQLNAGLGQRKIPSSYPHLERWFQHIGRLRHQARDDTLHVELSLMDKWILSCLSTAVSACNAGFQQYDFPRATSAIYNFFLYELCDVYLEAVKPVFQGSDESAKSAARSVLVTCIDTGLKLISPFMPFISEELWQRLPRPESVQKTLPPSICVAPYPTDAEFKVWKDEELEENVKLVSRIVSNVRSVRASYMLPNKTKTKLVLRCSDQEVVDMITHFTGNISTLAFCQPVSVSTDGGSTRGCAIVTVSDKCDAIVHLEGLIDVQKEKTRITGLVEKKRQQLVKLQEGMVVPNYMEKVPLAVQETNKEKEGELEAELQQLDAAFATLSTMD</sequence>
<dbReference type="InterPro" id="IPR009008">
    <property type="entry name" value="Val/Leu/Ile-tRNA-synth_edit"/>
</dbReference>
<evidence type="ECO:0000256" key="3">
    <source>
        <dbReference type="ARBA" id="ARBA00022598"/>
    </source>
</evidence>
<dbReference type="FunFam" id="3.40.50.620:FF:000119">
    <property type="entry name" value="Putative valine--tRNA ligase-like"/>
    <property type="match status" value="1"/>
</dbReference>
<dbReference type="PANTHER" id="PTHR11946">
    <property type="entry name" value="VALYL-TRNA SYNTHETASES"/>
    <property type="match status" value="1"/>
</dbReference>
<dbReference type="EC" id="6.1.1.9" evidence="2"/>
<dbReference type="Pfam" id="PF00133">
    <property type="entry name" value="tRNA-synt_1"/>
    <property type="match status" value="1"/>
</dbReference>
<dbReference type="InterPro" id="IPR013155">
    <property type="entry name" value="M/V/L/I-tRNA-synth_anticd-bd"/>
</dbReference>
<protein>
    <recommendedName>
        <fullName evidence="8">Valine--tRNA ligase</fullName>
        <ecNumber evidence="2">6.1.1.9</ecNumber>
    </recommendedName>
    <alternativeName>
        <fullName evidence="9">Valyl-tRNA synthetase</fullName>
    </alternativeName>
</protein>
<dbReference type="GO" id="GO:0005829">
    <property type="term" value="C:cytosol"/>
    <property type="evidence" value="ECO:0007669"/>
    <property type="project" value="TreeGrafter"/>
</dbReference>
<dbReference type="PANTHER" id="PTHR11946:SF109">
    <property type="entry name" value="VALINE--TRNA LIGASE"/>
    <property type="match status" value="1"/>
</dbReference>
<dbReference type="FunFam" id="3.40.50.620:FF:000020">
    <property type="entry name" value="Valine--tRNA ligase, mitochondrial"/>
    <property type="match status" value="1"/>
</dbReference>
<evidence type="ECO:0000256" key="2">
    <source>
        <dbReference type="ARBA" id="ARBA00013169"/>
    </source>
</evidence>
<feature type="domain" description="Methionyl/Valyl/Leucyl/Isoleucyl-tRNA synthetase anticodon-binding" evidence="14">
    <location>
        <begin position="848"/>
        <end position="1004"/>
    </location>
</feature>
<dbReference type="GO" id="GO:0005524">
    <property type="term" value="F:ATP binding"/>
    <property type="evidence" value="ECO:0007669"/>
    <property type="project" value="UniProtKB-KW"/>
</dbReference>
<evidence type="ECO:0000256" key="6">
    <source>
        <dbReference type="ARBA" id="ARBA00022917"/>
    </source>
</evidence>
<dbReference type="NCBIfam" id="TIGR00422">
    <property type="entry name" value="valS"/>
    <property type="match status" value="1"/>
</dbReference>
<dbReference type="SUPFAM" id="SSF47323">
    <property type="entry name" value="Anticodon-binding domain of a subclass of class I aminoacyl-tRNA synthetases"/>
    <property type="match status" value="1"/>
</dbReference>
<dbReference type="Gene3D" id="1.10.287.380">
    <property type="entry name" value="Valyl-tRNA synthetase, C-terminal domain"/>
    <property type="match status" value="1"/>
</dbReference>
<comment type="caution">
    <text evidence="15">The sequence shown here is derived from an EMBL/GenBank/DDBJ whole genome shotgun (WGS) entry which is preliminary data.</text>
</comment>
<evidence type="ECO:0000313" key="16">
    <source>
        <dbReference type="Proteomes" id="UP000789390"/>
    </source>
</evidence>
<dbReference type="InterPro" id="IPR037118">
    <property type="entry name" value="Val-tRNA_synth_C_sf"/>
</dbReference>
<evidence type="ECO:0000259" key="13">
    <source>
        <dbReference type="Pfam" id="PF00133"/>
    </source>
</evidence>
<organism evidence="15 16">
    <name type="scientific">Daphnia galeata</name>
    <dbReference type="NCBI Taxonomy" id="27404"/>
    <lineage>
        <taxon>Eukaryota</taxon>
        <taxon>Metazoa</taxon>
        <taxon>Ecdysozoa</taxon>
        <taxon>Arthropoda</taxon>
        <taxon>Crustacea</taxon>
        <taxon>Branchiopoda</taxon>
        <taxon>Diplostraca</taxon>
        <taxon>Cladocera</taxon>
        <taxon>Anomopoda</taxon>
        <taxon>Daphniidae</taxon>
        <taxon>Daphnia</taxon>
    </lineage>
</organism>
<evidence type="ECO:0000259" key="14">
    <source>
        <dbReference type="Pfam" id="PF08264"/>
    </source>
</evidence>
<evidence type="ECO:0000256" key="4">
    <source>
        <dbReference type="ARBA" id="ARBA00022741"/>
    </source>
</evidence>
<dbReference type="FunFam" id="3.90.740.10:FF:000005">
    <property type="entry name" value="Valine--tRNA ligase, mitochondrial"/>
    <property type="match status" value="1"/>
</dbReference>
<evidence type="ECO:0000256" key="12">
    <source>
        <dbReference type="SAM" id="MobiDB-lite"/>
    </source>
</evidence>
<dbReference type="Pfam" id="PF08264">
    <property type="entry name" value="Anticodon_1"/>
    <property type="match status" value="1"/>
</dbReference>
<dbReference type="SUPFAM" id="SSF52374">
    <property type="entry name" value="Nucleotidylyl transferase"/>
    <property type="match status" value="1"/>
</dbReference>
<keyword evidence="5 11" id="KW-0067">ATP-binding</keyword>
<dbReference type="CDD" id="cd00817">
    <property type="entry name" value="ValRS_core"/>
    <property type="match status" value="1"/>
</dbReference>
<feature type="region of interest" description="Disordered" evidence="12">
    <location>
        <begin position="41"/>
        <end position="60"/>
    </location>
</feature>
<name>A0A8J2WCQ5_9CRUS</name>
<dbReference type="Gene3D" id="3.40.50.620">
    <property type="entry name" value="HUPs"/>
    <property type="match status" value="2"/>
</dbReference>
<keyword evidence="6 11" id="KW-0648">Protein biosynthesis</keyword>
<dbReference type="InterPro" id="IPR009080">
    <property type="entry name" value="tRNAsynth_Ia_anticodon-bd"/>
</dbReference>
<dbReference type="CDD" id="cd07962">
    <property type="entry name" value="Anticodon_Ia_Val"/>
    <property type="match status" value="1"/>
</dbReference>
<dbReference type="PRINTS" id="PR00986">
    <property type="entry name" value="TRNASYNTHVAL"/>
</dbReference>
<evidence type="ECO:0000256" key="1">
    <source>
        <dbReference type="ARBA" id="ARBA00005594"/>
    </source>
</evidence>
<dbReference type="HAMAP" id="MF_02004">
    <property type="entry name" value="Val_tRNA_synth_type1"/>
    <property type="match status" value="1"/>
</dbReference>
<dbReference type="InterPro" id="IPR002300">
    <property type="entry name" value="aa-tRNA-synth_Ia"/>
</dbReference>
<evidence type="ECO:0000256" key="8">
    <source>
        <dbReference type="ARBA" id="ARBA00024407"/>
    </source>
</evidence>
<dbReference type="AlphaFoldDB" id="A0A8J2WCQ5"/>
<evidence type="ECO:0000313" key="15">
    <source>
        <dbReference type="EMBL" id="CAH0113313.1"/>
    </source>
</evidence>
<dbReference type="InterPro" id="IPR036282">
    <property type="entry name" value="Glutathione-S-Trfase_C_sf"/>
</dbReference>
<dbReference type="GO" id="GO:0006438">
    <property type="term" value="P:valyl-tRNA aminoacylation"/>
    <property type="evidence" value="ECO:0007669"/>
    <property type="project" value="InterPro"/>
</dbReference>
<dbReference type="EMBL" id="CAKKLH010000337">
    <property type="protein sequence ID" value="CAH0113313.1"/>
    <property type="molecule type" value="Genomic_DNA"/>
</dbReference>
<dbReference type="OrthoDB" id="6364597at2759"/>